<evidence type="ECO:0000313" key="2">
    <source>
        <dbReference type="EMBL" id="KAF2619866.1"/>
    </source>
</evidence>
<feature type="compositionally biased region" description="Basic and acidic residues" evidence="1">
    <location>
        <begin position="95"/>
        <end position="104"/>
    </location>
</feature>
<evidence type="ECO:0000313" key="3">
    <source>
        <dbReference type="Proteomes" id="UP000712281"/>
    </source>
</evidence>
<organism evidence="2 3">
    <name type="scientific">Brassica cretica</name>
    <name type="common">Mustard</name>
    <dbReference type="NCBI Taxonomy" id="69181"/>
    <lineage>
        <taxon>Eukaryota</taxon>
        <taxon>Viridiplantae</taxon>
        <taxon>Streptophyta</taxon>
        <taxon>Embryophyta</taxon>
        <taxon>Tracheophyta</taxon>
        <taxon>Spermatophyta</taxon>
        <taxon>Magnoliopsida</taxon>
        <taxon>eudicotyledons</taxon>
        <taxon>Gunneridae</taxon>
        <taxon>Pentapetalae</taxon>
        <taxon>rosids</taxon>
        <taxon>malvids</taxon>
        <taxon>Brassicales</taxon>
        <taxon>Brassicaceae</taxon>
        <taxon>Brassiceae</taxon>
        <taxon>Brassica</taxon>
    </lineage>
</organism>
<dbReference type="EMBL" id="QGKW02000007">
    <property type="protein sequence ID" value="KAF2619866.1"/>
    <property type="molecule type" value="Genomic_DNA"/>
</dbReference>
<accession>A0A8S9MQQ7</accession>
<reference evidence="2" key="1">
    <citation type="submission" date="2019-12" db="EMBL/GenBank/DDBJ databases">
        <title>Genome sequencing and annotation of Brassica cretica.</title>
        <authorList>
            <person name="Studholme D.J."/>
            <person name="Sarris P.F."/>
        </authorList>
    </citation>
    <scope>NUCLEOTIDE SEQUENCE</scope>
    <source>
        <strain evidence="2">PFS-001/15</strain>
        <tissue evidence="2">Leaf</tissue>
    </source>
</reference>
<dbReference type="OrthoDB" id="1132329at2759"/>
<sequence>MDFTNWRFPRPSSCEYQFLEMDLSPTPKRPEPNSIMDFKRDGFWIQQAKNQEESLSEVENITIFPKPVIRRKLWKDWEINSANNLQTKNTQPRQLPHDQRHPEDTSNNSEEPYIILSYTNKH</sequence>
<dbReference type="Proteomes" id="UP000712281">
    <property type="component" value="Unassembled WGS sequence"/>
</dbReference>
<name>A0A8S9MQQ7_BRACR</name>
<comment type="caution">
    <text evidence="2">The sequence shown here is derived from an EMBL/GenBank/DDBJ whole genome shotgun (WGS) entry which is preliminary data.</text>
</comment>
<proteinExistence type="predicted"/>
<protein>
    <submittedName>
        <fullName evidence="2">Uncharacterized protein</fullName>
    </submittedName>
</protein>
<gene>
    <name evidence="2" type="ORF">F2Q68_00038944</name>
</gene>
<feature type="compositionally biased region" description="Polar residues" evidence="1">
    <location>
        <begin position="82"/>
        <end position="93"/>
    </location>
</feature>
<dbReference type="AlphaFoldDB" id="A0A8S9MQQ7"/>
<feature type="region of interest" description="Disordered" evidence="1">
    <location>
        <begin position="82"/>
        <end position="122"/>
    </location>
</feature>
<evidence type="ECO:0000256" key="1">
    <source>
        <dbReference type="SAM" id="MobiDB-lite"/>
    </source>
</evidence>